<keyword evidence="5" id="KW-1185">Reference proteome</keyword>
<accession>A0AB34JQV4</accession>
<gene>
    <name evidence="4" type="ORF">AB1Y20_019258</name>
</gene>
<name>A0AB34JQV4_PRYPA</name>
<dbReference type="AlphaFoldDB" id="A0AB34JQV4"/>
<protein>
    <recommendedName>
        <fullName evidence="3">PLOD1-3-like GT domain-containing protein</fullName>
    </recommendedName>
</protein>
<organism evidence="4 5">
    <name type="scientific">Prymnesium parvum</name>
    <name type="common">Toxic golden alga</name>
    <dbReference type="NCBI Taxonomy" id="97485"/>
    <lineage>
        <taxon>Eukaryota</taxon>
        <taxon>Haptista</taxon>
        <taxon>Haptophyta</taxon>
        <taxon>Prymnesiophyceae</taxon>
        <taxon>Prymnesiales</taxon>
        <taxon>Prymnesiaceae</taxon>
        <taxon>Prymnesium</taxon>
    </lineage>
</organism>
<feature type="signal peptide" evidence="2">
    <location>
        <begin position="1"/>
        <end position="24"/>
    </location>
</feature>
<proteinExistence type="predicted"/>
<feature type="compositionally biased region" description="Basic residues" evidence="1">
    <location>
        <begin position="85"/>
        <end position="100"/>
    </location>
</feature>
<dbReference type="EMBL" id="JBGBPQ010000005">
    <property type="protein sequence ID" value="KAL1524361.1"/>
    <property type="molecule type" value="Genomic_DNA"/>
</dbReference>
<evidence type="ECO:0000256" key="1">
    <source>
        <dbReference type="SAM" id="MobiDB-lite"/>
    </source>
</evidence>
<keyword evidence="2" id="KW-0732">Signal</keyword>
<feature type="compositionally biased region" description="Basic and acidic residues" evidence="1">
    <location>
        <begin position="62"/>
        <end position="73"/>
    </location>
</feature>
<feature type="chain" id="PRO_5044326645" description="PLOD1-3-like GT domain-containing protein" evidence="2">
    <location>
        <begin position="25"/>
        <end position="791"/>
    </location>
</feature>
<comment type="caution">
    <text evidence="4">The sequence shown here is derived from an EMBL/GenBank/DDBJ whole genome shotgun (WGS) entry which is preliminary data.</text>
</comment>
<reference evidence="4 5" key="1">
    <citation type="journal article" date="2024" name="Science">
        <title>Giant polyketide synthase enzymes in the biosynthesis of giant marine polyether toxins.</title>
        <authorList>
            <person name="Fallon T.R."/>
            <person name="Shende V.V."/>
            <person name="Wierzbicki I.H."/>
            <person name="Pendleton A.L."/>
            <person name="Watervoot N.F."/>
            <person name="Auber R.P."/>
            <person name="Gonzalez D.J."/>
            <person name="Wisecaver J.H."/>
            <person name="Moore B.S."/>
        </authorList>
    </citation>
    <scope>NUCLEOTIDE SEQUENCE [LARGE SCALE GENOMIC DNA]</scope>
    <source>
        <strain evidence="4 5">12B1</strain>
    </source>
</reference>
<evidence type="ECO:0000256" key="2">
    <source>
        <dbReference type="SAM" id="SignalP"/>
    </source>
</evidence>
<feature type="domain" description="PLOD1-3-like GT" evidence="3">
    <location>
        <begin position="426"/>
        <end position="581"/>
    </location>
</feature>
<dbReference type="CDD" id="cd22997">
    <property type="entry name" value="GT_LH"/>
    <property type="match status" value="1"/>
</dbReference>
<evidence type="ECO:0000259" key="3">
    <source>
        <dbReference type="Pfam" id="PF25342"/>
    </source>
</evidence>
<dbReference type="Pfam" id="PF25342">
    <property type="entry name" value="GT_PLOD"/>
    <property type="match status" value="1"/>
</dbReference>
<evidence type="ECO:0000313" key="5">
    <source>
        <dbReference type="Proteomes" id="UP001515480"/>
    </source>
</evidence>
<feature type="region of interest" description="Disordered" evidence="1">
    <location>
        <begin position="46"/>
        <end position="103"/>
    </location>
</feature>
<sequence>MAAALVLYACALLAVLYAAGSSMARRLHDATPLAHPVGTVDVQRPQPAAPVATARQLQGAHPTEESQWGERRAARPAGKAQGRGGRGRRGRGRGRGRARSRITPQGRLRLGSCALSDEALLQGSSCEYSAPEGCPHRYIMLRVHGNDKFLAPREQGVVYAAVRARFRNEGSVPLQRIAWKVVPQARGYVQLQHVLTGKFLRLVPPPHDIAWCFVVVADPAAYGKQTWFQLQTADGQEVDLASSYGSVHLRAHVTGAFLNYRTEDFVRGHGNAMRGGGWTPADRSASTRLQLVSLSLTELKANIVQWEERKRACLSPCENASASALEAKEGRTVWQEHCWKHYAEPLCNAMAQAQHMLPGISWGRMPRLAQLRWSRMDCEKYVSAESVQELVAPGRPLPPLQKPPVVDRIPSLQPGGVHCVPPVEGVVLLAVADRPNQFLCHFFNSALRHKLQPVVLGWNPESWLDVKRKPWTYHLGAKLLLPLHYLRRCNFPKETLVVFTDQDVVFQADYAGLKRSYQAASAADGGAHLVFSTEKESYPLELSGFYPRTSGGVFEFLNSGMWAGPVEAAVQLLEVMTAVHAEGQPLFEQLMRHYINWGRLNTNVEHVPSAFLENDQTKYAGLYLAQAFAQSCNGGPTVPLRGHGCFRFLHDGRSRCSRGGAGPDCGHQAGTHALKARIGLDRRLALFENMYHAGPHHVVAGRIRNERSGTVPAVVHFNGPAKVVFESEWRLPWDAQAGHTPVHELLQTQAAAFSAAEREAAINRFETDVTFLDPLFRLVPDTAPFRFQCEA</sequence>
<dbReference type="Proteomes" id="UP001515480">
    <property type="component" value="Unassembled WGS sequence"/>
</dbReference>
<dbReference type="InterPro" id="IPR057589">
    <property type="entry name" value="GT_PLOD"/>
</dbReference>
<evidence type="ECO:0000313" key="4">
    <source>
        <dbReference type="EMBL" id="KAL1524361.1"/>
    </source>
</evidence>